<evidence type="ECO:0000313" key="1">
    <source>
        <dbReference type="EMBL" id="KAF5809265.1"/>
    </source>
</evidence>
<protein>
    <submittedName>
        <fullName evidence="1">Uncharacterized protein</fullName>
    </submittedName>
</protein>
<evidence type="ECO:0000313" key="2">
    <source>
        <dbReference type="Proteomes" id="UP000215914"/>
    </source>
</evidence>
<dbReference type="Gramene" id="mRNA:HanXRQr2_Chr04g0155151">
    <property type="protein sequence ID" value="mRNA:HanXRQr2_Chr04g0155151"/>
    <property type="gene ID" value="HanXRQr2_Chr04g0155151"/>
</dbReference>
<organism evidence="1 2">
    <name type="scientific">Helianthus annuus</name>
    <name type="common">Common sunflower</name>
    <dbReference type="NCBI Taxonomy" id="4232"/>
    <lineage>
        <taxon>Eukaryota</taxon>
        <taxon>Viridiplantae</taxon>
        <taxon>Streptophyta</taxon>
        <taxon>Embryophyta</taxon>
        <taxon>Tracheophyta</taxon>
        <taxon>Spermatophyta</taxon>
        <taxon>Magnoliopsida</taxon>
        <taxon>eudicotyledons</taxon>
        <taxon>Gunneridae</taxon>
        <taxon>Pentapetalae</taxon>
        <taxon>asterids</taxon>
        <taxon>campanulids</taxon>
        <taxon>Asterales</taxon>
        <taxon>Asteraceae</taxon>
        <taxon>Asteroideae</taxon>
        <taxon>Heliantheae alliance</taxon>
        <taxon>Heliantheae</taxon>
        <taxon>Helianthus</taxon>
    </lineage>
</organism>
<keyword evidence="2" id="KW-1185">Reference proteome</keyword>
<gene>
    <name evidence="1" type="ORF">HanXRQr2_Chr04g0155151</name>
</gene>
<reference evidence="1" key="2">
    <citation type="submission" date="2020-06" db="EMBL/GenBank/DDBJ databases">
        <title>Helianthus annuus Genome sequencing and assembly Release 2.</title>
        <authorList>
            <person name="Gouzy J."/>
            <person name="Langlade N."/>
            <person name="Munos S."/>
        </authorList>
    </citation>
    <scope>NUCLEOTIDE SEQUENCE</scope>
    <source>
        <tissue evidence="1">Leaves</tissue>
    </source>
</reference>
<comment type="caution">
    <text evidence="1">The sequence shown here is derived from an EMBL/GenBank/DDBJ whole genome shotgun (WGS) entry which is preliminary data.</text>
</comment>
<dbReference type="Proteomes" id="UP000215914">
    <property type="component" value="Unassembled WGS sequence"/>
</dbReference>
<reference evidence="1" key="1">
    <citation type="journal article" date="2017" name="Nature">
        <title>The sunflower genome provides insights into oil metabolism, flowering and Asterid evolution.</title>
        <authorList>
            <person name="Badouin H."/>
            <person name="Gouzy J."/>
            <person name="Grassa C.J."/>
            <person name="Murat F."/>
            <person name="Staton S.E."/>
            <person name="Cottret L."/>
            <person name="Lelandais-Briere C."/>
            <person name="Owens G.L."/>
            <person name="Carrere S."/>
            <person name="Mayjonade B."/>
            <person name="Legrand L."/>
            <person name="Gill N."/>
            <person name="Kane N.C."/>
            <person name="Bowers J.E."/>
            <person name="Hubner S."/>
            <person name="Bellec A."/>
            <person name="Berard A."/>
            <person name="Berges H."/>
            <person name="Blanchet N."/>
            <person name="Boniface M.C."/>
            <person name="Brunel D."/>
            <person name="Catrice O."/>
            <person name="Chaidir N."/>
            <person name="Claudel C."/>
            <person name="Donnadieu C."/>
            <person name="Faraut T."/>
            <person name="Fievet G."/>
            <person name="Helmstetter N."/>
            <person name="King M."/>
            <person name="Knapp S.J."/>
            <person name="Lai Z."/>
            <person name="Le Paslier M.C."/>
            <person name="Lippi Y."/>
            <person name="Lorenzon L."/>
            <person name="Mandel J.R."/>
            <person name="Marage G."/>
            <person name="Marchand G."/>
            <person name="Marquand E."/>
            <person name="Bret-Mestries E."/>
            <person name="Morien E."/>
            <person name="Nambeesan S."/>
            <person name="Nguyen T."/>
            <person name="Pegot-Espagnet P."/>
            <person name="Pouilly N."/>
            <person name="Raftis F."/>
            <person name="Sallet E."/>
            <person name="Schiex T."/>
            <person name="Thomas J."/>
            <person name="Vandecasteele C."/>
            <person name="Vares D."/>
            <person name="Vear F."/>
            <person name="Vautrin S."/>
            <person name="Crespi M."/>
            <person name="Mangin B."/>
            <person name="Burke J.M."/>
            <person name="Salse J."/>
            <person name="Munos S."/>
            <person name="Vincourt P."/>
            <person name="Rieseberg L.H."/>
            <person name="Langlade N.B."/>
        </authorList>
    </citation>
    <scope>NUCLEOTIDE SEQUENCE</scope>
    <source>
        <tissue evidence="1">Leaves</tissue>
    </source>
</reference>
<proteinExistence type="predicted"/>
<name>A0A9K3J5Y4_HELAN</name>
<dbReference type="EMBL" id="MNCJ02000319">
    <property type="protein sequence ID" value="KAF5809265.1"/>
    <property type="molecule type" value="Genomic_DNA"/>
</dbReference>
<accession>A0A9K3J5Y4</accession>
<sequence length="49" mass="5785">MNIYRPYRSATFGFHQHFSYHCSWNNADSLDKTGGYGQRRKGEKKSKND</sequence>
<dbReference type="AlphaFoldDB" id="A0A9K3J5Y4"/>